<evidence type="ECO:0000313" key="12">
    <source>
        <dbReference type="Proteomes" id="UP001188597"/>
    </source>
</evidence>
<evidence type="ECO:0000256" key="7">
    <source>
        <dbReference type="ARBA" id="ARBA00022786"/>
    </source>
</evidence>
<feature type="compositionally biased region" description="Acidic residues" evidence="10">
    <location>
        <begin position="39"/>
        <end position="52"/>
    </location>
</feature>
<gene>
    <name evidence="11" type="ORF">RJ639_045358</name>
</gene>
<name>A0AA88W9X8_9ASTE</name>
<evidence type="ECO:0000256" key="9">
    <source>
        <dbReference type="ARBA" id="ARBA00023306"/>
    </source>
</evidence>
<keyword evidence="5" id="KW-0132">Cell division</keyword>
<protein>
    <recommendedName>
        <fullName evidence="4">Anaphase-promoting complex subunit 13</fullName>
    </recommendedName>
</protein>
<dbReference type="GO" id="GO:0070979">
    <property type="term" value="P:protein K11-linked ubiquitination"/>
    <property type="evidence" value="ECO:0007669"/>
    <property type="project" value="TreeGrafter"/>
</dbReference>
<evidence type="ECO:0000256" key="8">
    <source>
        <dbReference type="ARBA" id="ARBA00023242"/>
    </source>
</evidence>
<feature type="region of interest" description="Disordered" evidence="10">
    <location>
        <begin position="35"/>
        <end position="54"/>
    </location>
</feature>
<proteinExistence type="inferred from homology"/>
<evidence type="ECO:0000256" key="3">
    <source>
        <dbReference type="ARBA" id="ARBA00006940"/>
    </source>
</evidence>
<accession>A0AA88W9X8</accession>
<keyword evidence="7" id="KW-0833">Ubl conjugation pathway</keyword>
<evidence type="ECO:0000313" key="11">
    <source>
        <dbReference type="EMBL" id="KAK3022163.1"/>
    </source>
</evidence>
<comment type="similarity">
    <text evidence="3">Belongs to the APC13 family.</text>
</comment>
<dbReference type="Proteomes" id="UP001188597">
    <property type="component" value="Unassembled WGS sequence"/>
</dbReference>
<reference evidence="11" key="1">
    <citation type="submission" date="2022-12" db="EMBL/GenBank/DDBJ databases">
        <title>Draft genome assemblies for two species of Escallonia (Escalloniales).</title>
        <authorList>
            <person name="Chanderbali A."/>
            <person name="Dervinis C."/>
            <person name="Anghel I."/>
            <person name="Soltis D."/>
            <person name="Soltis P."/>
            <person name="Zapata F."/>
        </authorList>
    </citation>
    <scope>NUCLEOTIDE SEQUENCE</scope>
    <source>
        <strain evidence="11">UCBG64.0493</strain>
        <tissue evidence="11">Leaf</tissue>
    </source>
</reference>
<evidence type="ECO:0000256" key="2">
    <source>
        <dbReference type="ARBA" id="ARBA00004906"/>
    </source>
</evidence>
<dbReference type="GO" id="GO:0005680">
    <property type="term" value="C:anaphase-promoting complex"/>
    <property type="evidence" value="ECO:0007669"/>
    <property type="project" value="InterPro"/>
</dbReference>
<comment type="subcellular location">
    <subcellularLocation>
        <location evidence="1">Nucleus</location>
    </subcellularLocation>
</comment>
<organism evidence="11 12">
    <name type="scientific">Escallonia herrerae</name>
    <dbReference type="NCBI Taxonomy" id="1293975"/>
    <lineage>
        <taxon>Eukaryota</taxon>
        <taxon>Viridiplantae</taxon>
        <taxon>Streptophyta</taxon>
        <taxon>Embryophyta</taxon>
        <taxon>Tracheophyta</taxon>
        <taxon>Spermatophyta</taxon>
        <taxon>Magnoliopsida</taxon>
        <taxon>eudicotyledons</taxon>
        <taxon>Gunneridae</taxon>
        <taxon>Pentapetalae</taxon>
        <taxon>asterids</taxon>
        <taxon>campanulids</taxon>
        <taxon>Escalloniales</taxon>
        <taxon>Escalloniaceae</taxon>
        <taxon>Escallonia</taxon>
    </lineage>
</organism>
<evidence type="ECO:0000256" key="5">
    <source>
        <dbReference type="ARBA" id="ARBA00022618"/>
    </source>
</evidence>
<comment type="pathway">
    <text evidence="2">Protein modification; protein ubiquitination.</text>
</comment>
<comment type="caution">
    <text evidence="11">The sequence shown here is derived from an EMBL/GenBank/DDBJ whole genome shotgun (WGS) entry which is preliminary data.</text>
</comment>
<dbReference type="InterPro" id="IPR008401">
    <property type="entry name" value="Apc13"/>
</dbReference>
<dbReference type="PANTHER" id="PTHR28672">
    <property type="entry name" value="ANAPHASE-PROMOTING COMPLEX SUBUNIT 13"/>
    <property type="match status" value="1"/>
</dbReference>
<dbReference type="AlphaFoldDB" id="A0AA88W9X8"/>
<sequence>MAETSMGMLIDVVDEEWMRDTLPVDDLPLPSVLVSRTDDNEDSSEALEDTAQEFDYPNSPPFRITRLHRLRVIPGMILHWGLNEVLIPAWRVSVQLFPFERIQPLLGEFKL</sequence>
<dbReference type="PANTHER" id="PTHR28672:SF1">
    <property type="entry name" value="ANAPHASE-PROMOTING COMPLEX SUBUNIT 13"/>
    <property type="match status" value="1"/>
</dbReference>
<dbReference type="GO" id="GO:0051301">
    <property type="term" value="P:cell division"/>
    <property type="evidence" value="ECO:0007669"/>
    <property type="project" value="UniProtKB-KW"/>
</dbReference>
<keyword evidence="8" id="KW-0539">Nucleus</keyword>
<keyword evidence="12" id="KW-1185">Reference proteome</keyword>
<evidence type="ECO:0000256" key="1">
    <source>
        <dbReference type="ARBA" id="ARBA00004123"/>
    </source>
</evidence>
<evidence type="ECO:0000256" key="6">
    <source>
        <dbReference type="ARBA" id="ARBA00022776"/>
    </source>
</evidence>
<evidence type="ECO:0000256" key="4">
    <source>
        <dbReference type="ARBA" id="ARBA00013935"/>
    </source>
</evidence>
<keyword evidence="6" id="KW-0498">Mitosis</keyword>
<dbReference type="EMBL" id="JAVXUP010000726">
    <property type="protein sequence ID" value="KAK3022163.1"/>
    <property type="molecule type" value="Genomic_DNA"/>
</dbReference>
<keyword evidence="9" id="KW-0131">Cell cycle</keyword>
<evidence type="ECO:0000256" key="10">
    <source>
        <dbReference type="SAM" id="MobiDB-lite"/>
    </source>
</evidence>